<sequence>MHRTRLMRRIISFPESVYNALCTHCSTQELYKSEVVRVAVADLARQPEGAEVHHPRRWSQSYQGTRRRRLAMVLSAEFDMEMRRAAVRYRRSVNAFYTLAVESWLLRQQYGLEAQQTLLAA</sequence>
<dbReference type="AlphaFoldDB" id="A0A2R5F989"/>
<accession>A0A2R5F989</accession>
<keyword evidence="2" id="KW-1185">Reference proteome</keyword>
<name>A0A2R5F989_9PROT</name>
<dbReference type="EMBL" id="BDOQ01000010">
    <property type="protein sequence ID" value="GBG14800.1"/>
    <property type="molecule type" value="Genomic_DNA"/>
</dbReference>
<evidence type="ECO:0000313" key="2">
    <source>
        <dbReference type="Proteomes" id="UP000245081"/>
    </source>
</evidence>
<protein>
    <submittedName>
        <fullName evidence="1">Uncharacterized protein</fullName>
    </submittedName>
</protein>
<organism evidence="1 2">
    <name type="scientific">Novimethylophilus kurashikiensis</name>
    <dbReference type="NCBI Taxonomy" id="1825523"/>
    <lineage>
        <taxon>Bacteria</taxon>
        <taxon>Pseudomonadati</taxon>
        <taxon>Pseudomonadota</taxon>
        <taxon>Betaproteobacteria</taxon>
        <taxon>Nitrosomonadales</taxon>
        <taxon>Methylophilaceae</taxon>
        <taxon>Novimethylophilus</taxon>
    </lineage>
</organism>
<reference evidence="1 2" key="1">
    <citation type="journal article" date="2018" name="Environ. Microbiol.">
        <title>Isolation and genomic characterization of Novimethylophilus kurashikiensis gen. nov. sp. nov., a new lanthanide-dependent methylotrophic species of Methylophilaceae.</title>
        <authorList>
            <person name="Lv H."/>
            <person name="Sahin N."/>
            <person name="Tani A."/>
        </authorList>
    </citation>
    <scope>NUCLEOTIDE SEQUENCE [LARGE SCALE GENOMIC DNA]</scope>
    <source>
        <strain evidence="1 2">La2-4</strain>
    </source>
</reference>
<dbReference type="Proteomes" id="UP000245081">
    <property type="component" value="Unassembled WGS sequence"/>
</dbReference>
<evidence type="ECO:0000313" key="1">
    <source>
        <dbReference type="EMBL" id="GBG14800.1"/>
    </source>
</evidence>
<comment type="caution">
    <text evidence="1">The sequence shown here is derived from an EMBL/GenBank/DDBJ whole genome shotgun (WGS) entry which is preliminary data.</text>
</comment>
<gene>
    <name evidence="1" type="ORF">NMK_2401</name>
</gene>
<proteinExistence type="predicted"/>